<sequence length="107" mass="11973">MRILFLTLLLTISFYAKGQNDSIPKDAVHLREVPKHNLVIDLGLSSPTGDYKDVAVSGLNIGAGYDFYMDKHWLLRPALDMYIMSSHPSEALNKQLLTMKKTGVPLL</sequence>
<feature type="signal peptide" evidence="1">
    <location>
        <begin position="1"/>
        <end position="18"/>
    </location>
</feature>
<accession>A0A090Q244</accession>
<proteinExistence type="predicted"/>
<evidence type="ECO:0000256" key="1">
    <source>
        <dbReference type="SAM" id="SignalP"/>
    </source>
</evidence>
<dbReference type="AlphaFoldDB" id="A0A090Q244"/>
<protein>
    <submittedName>
        <fullName evidence="2">Uncharacterized protein</fullName>
    </submittedName>
</protein>
<comment type="caution">
    <text evidence="2">The sequence shown here is derived from an EMBL/GenBank/DDBJ whole genome shotgun (WGS) entry which is preliminary data.</text>
</comment>
<organism evidence="2 3">
    <name type="scientific">Nonlabens tegetincola</name>
    <dbReference type="NCBI Taxonomy" id="323273"/>
    <lineage>
        <taxon>Bacteria</taxon>
        <taxon>Pseudomonadati</taxon>
        <taxon>Bacteroidota</taxon>
        <taxon>Flavobacteriia</taxon>
        <taxon>Flavobacteriales</taxon>
        <taxon>Flavobacteriaceae</taxon>
        <taxon>Nonlabens</taxon>
    </lineage>
</organism>
<feature type="chain" id="PRO_5001862737" evidence="1">
    <location>
        <begin position="19"/>
        <end position="107"/>
    </location>
</feature>
<reference evidence="2" key="1">
    <citation type="journal article" date="2014" name="Genome Announc.">
        <title>Draft Genome Sequences of Marine Flavobacterium Nonlabens Strains NR17, NR24, NR27, NR32, NR33, and Ara13.</title>
        <authorList>
            <person name="Nakanishi M."/>
            <person name="Meirelles P."/>
            <person name="Suzuki R."/>
            <person name="Takatani N."/>
            <person name="Mino S."/>
            <person name="Suda W."/>
            <person name="Oshima K."/>
            <person name="Hattori M."/>
            <person name="Ohkuma M."/>
            <person name="Hosokawa M."/>
            <person name="Miyashita K."/>
            <person name="Thompson F.L."/>
            <person name="Niwa A."/>
            <person name="Sawabe T."/>
            <person name="Sawabe T."/>
        </authorList>
    </citation>
    <scope>NUCLEOTIDE SEQUENCE [LARGE SCALE GENOMIC DNA]</scope>
    <source>
        <strain evidence="2">JCM 19294</strain>
    </source>
</reference>
<keyword evidence="1" id="KW-0732">Signal</keyword>
<evidence type="ECO:0000313" key="3">
    <source>
        <dbReference type="Proteomes" id="UP000029221"/>
    </source>
</evidence>
<dbReference type="EMBL" id="BBML01000004">
    <property type="protein sequence ID" value="GAK97070.1"/>
    <property type="molecule type" value="Genomic_DNA"/>
</dbReference>
<gene>
    <name evidence="2" type="ORF">JCM19294_576</name>
</gene>
<keyword evidence="3" id="KW-1185">Reference proteome</keyword>
<name>A0A090Q244_9FLAO</name>
<dbReference type="RefSeq" id="WP_152557403.1">
    <property type="nucleotide sequence ID" value="NZ_BBML01000004.1"/>
</dbReference>
<evidence type="ECO:0000313" key="2">
    <source>
        <dbReference type="EMBL" id="GAK97070.1"/>
    </source>
</evidence>
<dbReference type="Proteomes" id="UP000029221">
    <property type="component" value="Unassembled WGS sequence"/>
</dbReference>